<evidence type="ECO:0000313" key="2">
    <source>
        <dbReference type="EMBL" id="PKF31448.1"/>
    </source>
</evidence>
<dbReference type="AlphaFoldDB" id="A0A2N0WAD6"/>
<feature type="signal peptide" evidence="1">
    <location>
        <begin position="1"/>
        <end position="24"/>
    </location>
</feature>
<comment type="caution">
    <text evidence="2">The sequence shown here is derived from an EMBL/GenBank/DDBJ whole genome shotgun (WGS) entry which is preliminary data.</text>
</comment>
<dbReference type="Proteomes" id="UP000233553">
    <property type="component" value="Unassembled WGS sequence"/>
</dbReference>
<evidence type="ECO:0000256" key="1">
    <source>
        <dbReference type="SAM" id="SignalP"/>
    </source>
</evidence>
<protein>
    <submittedName>
        <fullName evidence="2">Uncharacterized protein</fullName>
    </submittedName>
</protein>
<gene>
    <name evidence="2" type="ORF">CW311_18275</name>
</gene>
<dbReference type="RefSeq" id="WP_101237440.1">
    <property type="nucleotide sequence ID" value="NZ_PISJ01000021.1"/>
</dbReference>
<accession>A0A2N0WAD6</accession>
<feature type="chain" id="PRO_5014832497" evidence="1">
    <location>
        <begin position="25"/>
        <end position="487"/>
    </location>
</feature>
<sequence>MRYFKSLHYAMLTLGSLCLNSAYATSTTLHRLSDSEMSATTGQALLSMSYIAPTDARNLESQRSDGDPNLGFYRLGMEAELELNANIKKLQLGCGGMNGAGGCDIDIDHLSLSGISDTREGRAGSSAKLTNPFIEFAIQNPNQASTRNVVGLRLSAEKVLGLLTLGTENSSTANGINSLSGYMKVRSGIGDTELERSKIKGYANTAAQYMSLATYPIEGRLIANVLVDLADADFRTNGGGFSIPEMNNLPFENPQIVVNGKRNSSIGLNATVNIPTIHLGTGGDYPASGRTTSDANGTTTAVYTAGNPVDAVITGCRNLTLAPTCLVAWEGRQFSNIKMSGSVSGAKATVNFQEALGFIHRLEINSAASLSLQNQNILWPDSDTANIAQSGWWLALQDPVSIGRVEPTQRLSIEPLLGQFATKAGDYLKQNPARTSDLLGVLTGSGLDADIGKVDLSNVAPLQMNLSNLQLNGQNFAPNCYGSLSFC</sequence>
<name>A0A2N0WAD6_9GAMM</name>
<organism evidence="2 3">
    <name type="scientific">Acinetobacter proteolyticus</name>
    <dbReference type="NCBI Taxonomy" id="1776741"/>
    <lineage>
        <taxon>Bacteria</taxon>
        <taxon>Pseudomonadati</taxon>
        <taxon>Pseudomonadota</taxon>
        <taxon>Gammaproteobacteria</taxon>
        <taxon>Moraxellales</taxon>
        <taxon>Moraxellaceae</taxon>
        <taxon>Acinetobacter</taxon>
    </lineage>
</organism>
<proteinExistence type="predicted"/>
<keyword evidence="1" id="KW-0732">Signal</keyword>
<dbReference type="EMBL" id="PISJ01000021">
    <property type="protein sequence ID" value="PKF31448.1"/>
    <property type="molecule type" value="Genomic_DNA"/>
</dbReference>
<reference evidence="2 3" key="1">
    <citation type="submission" date="2017-12" db="EMBL/GenBank/DDBJ databases">
        <title>Draft Genome sequences of multiple microbial strains isolated from spacecraft associated surfaces.</title>
        <authorList>
            <person name="Seuylemezian A."/>
            <person name="Vaishampayan P."/>
            <person name="Venkateswaran K."/>
        </authorList>
    </citation>
    <scope>NUCLEOTIDE SEQUENCE [LARGE SCALE GENOMIC DNA]</scope>
    <source>
        <strain evidence="2 3">2P01AA</strain>
    </source>
</reference>
<evidence type="ECO:0000313" key="3">
    <source>
        <dbReference type="Proteomes" id="UP000233553"/>
    </source>
</evidence>